<dbReference type="InterPro" id="IPR007233">
    <property type="entry name" value="TRAPPC"/>
</dbReference>
<accession>A0AAW2H7C5</accession>
<dbReference type="GO" id="GO:0004525">
    <property type="term" value="F:ribonuclease III activity"/>
    <property type="evidence" value="ECO:0007669"/>
    <property type="project" value="InterPro"/>
</dbReference>
<evidence type="ECO:0000256" key="4">
    <source>
        <dbReference type="ARBA" id="ARBA00022801"/>
    </source>
</evidence>
<dbReference type="InterPro" id="IPR000999">
    <property type="entry name" value="RNase_III_dom"/>
</dbReference>
<dbReference type="GO" id="GO:0030008">
    <property type="term" value="C:TRAPP complex"/>
    <property type="evidence" value="ECO:0007669"/>
    <property type="project" value="InterPro"/>
</dbReference>
<reference evidence="9" key="1">
    <citation type="journal article" date="2024" name="Gigascience">
        <title>Chromosome-level genome of the poultry shaft louse Menopon gallinae provides insight into the host-switching and adaptive evolution of parasitic lice.</title>
        <authorList>
            <person name="Xu Y."/>
            <person name="Ma L."/>
            <person name="Liu S."/>
            <person name="Liang Y."/>
            <person name="Liu Q."/>
            <person name="He Z."/>
            <person name="Tian L."/>
            <person name="Duan Y."/>
            <person name="Cai W."/>
            <person name="Li H."/>
            <person name="Song F."/>
        </authorList>
    </citation>
    <scope>NUCLEOTIDE SEQUENCE</scope>
    <source>
        <strain evidence="9">Cailab_2023a</strain>
    </source>
</reference>
<dbReference type="SMART" id="SM00535">
    <property type="entry name" value="RIBOc"/>
    <property type="match status" value="2"/>
</dbReference>
<dbReference type="CDD" id="cd00593">
    <property type="entry name" value="RIBOc"/>
    <property type="match status" value="2"/>
</dbReference>
<evidence type="ECO:0000256" key="7">
    <source>
        <dbReference type="ARBA" id="ARBA00023034"/>
    </source>
</evidence>
<evidence type="ECO:0000256" key="1">
    <source>
        <dbReference type="ARBA" id="ARBA00004240"/>
    </source>
</evidence>
<dbReference type="InterPro" id="IPR011012">
    <property type="entry name" value="Longin-like_dom_sf"/>
</dbReference>
<name>A0AAW2H7C5_9NEOP</name>
<evidence type="ECO:0000256" key="3">
    <source>
        <dbReference type="ARBA" id="ARBA00022448"/>
    </source>
</evidence>
<dbReference type="SMART" id="SM01399">
    <property type="entry name" value="Sybindin"/>
    <property type="match status" value="1"/>
</dbReference>
<keyword evidence="5" id="KW-0256">Endoplasmic reticulum</keyword>
<keyword evidence="4" id="KW-0378">Hydrolase</keyword>
<keyword evidence="6" id="KW-0931">ER-Golgi transport</keyword>
<feature type="domain" description="RNase III" evidence="8">
    <location>
        <begin position="887"/>
        <end position="1027"/>
    </location>
</feature>
<dbReference type="EMBL" id="JARGDH010000006">
    <property type="protein sequence ID" value="KAL0265636.1"/>
    <property type="molecule type" value="Genomic_DNA"/>
</dbReference>
<comment type="subcellular location">
    <subcellularLocation>
        <location evidence="1">Endoplasmic reticulum</location>
    </subcellularLocation>
    <subcellularLocation>
        <location evidence="2">Golgi apparatus</location>
    </subcellularLocation>
</comment>
<gene>
    <name evidence="9" type="ORF">PYX00_011349</name>
</gene>
<dbReference type="Gene3D" id="1.10.1520.10">
    <property type="entry name" value="Ribonuclease III domain"/>
    <property type="match status" value="2"/>
</dbReference>
<evidence type="ECO:0000256" key="6">
    <source>
        <dbReference type="ARBA" id="ARBA00022892"/>
    </source>
</evidence>
<comment type="caution">
    <text evidence="9">The sequence shown here is derived from an EMBL/GenBank/DDBJ whole genome shotgun (WGS) entry which is preliminary data.</text>
</comment>
<organism evidence="9">
    <name type="scientific">Menopon gallinae</name>
    <name type="common">poultry shaft louse</name>
    <dbReference type="NCBI Taxonomy" id="328185"/>
    <lineage>
        <taxon>Eukaryota</taxon>
        <taxon>Metazoa</taxon>
        <taxon>Ecdysozoa</taxon>
        <taxon>Arthropoda</taxon>
        <taxon>Hexapoda</taxon>
        <taxon>Insecta</taxon>
        <taxon>Pterygota</taxon>
        <taxon>Neoptera</taxon>
        <taxon>Paraneoptera</taxon>
        <taxon>Psocodea</taxon>
        <taxon>Troctomorpha</taxon>
        <taxon>Phthiraptera</taxon>
        <taxon>Amblycera</taxon>
        <taxon>Menoponidae</taxon>
        <taxon>Menopon</taxon>
    </lineage>
</organism>
<keyword evidence="7" id="KW-0333">Golgi apparatus</keyword>
<sequence>MAAHISTKSLTCPDRCGIYRDEDEATTLSIESMLSSHTRVLLVCDDAYAHSYSSVRNVSHLSLYEIIRTGAIAEKLQITASKFFFLALSGHIGARCFDHVLVRLPSAGKELAYSLRQLSAGGWGAACISVFLKKIDNKDPLFLGLRNLGVGGGKRVAGTGGGGPNGTSSGDGVPASCGTHPHGAGQCLDSVIGGLCIAGTSPEAALAQGDGSAEREDAVRLRLIVVDPTYTPLIEGYIYAKILLASCIKQASNRDMERLLRRAVQVERVSFGLAFELIRSNIELKGVGPQSFQVAVEFGDIRQLLLSEAKFQRTTQILEEADSRVFVIAENKDIFDLVRDDLRAKIHDPCGLTPEELAEVSGESVLLFYDQIHTDIAAIPFRKVVVLHPPGGGIDDILHIREAQRRATAGGAGVGDEAEFARLAAAQGPCFLVKETNASVPRSMAYKMLANFFYLLKKYLDEHMLFVKDMSIQCQYECVEAGFVCTLVLPYLYDHGLFTGPHASGLHARKRDARNEISARLFELMHREGFMDNNFFPTERFVRGNKVYNAYLREVYGTALQDDISRQRREFLCKRTDSSQAEDLFRRKHSLFLTTSAKRARPGTPAAGPLPTCLLSYPGRFHVYAFSEDGDGSLGMCCGASFEEEVRVGGVHMKYLHAVEFTLNELDAIVFFQVLFFGLHFRKVRELSAGRRACCYLAVPIRDGGVDMQFLNTFLRDFMKSSVYEQTDSSFRGCLVFNPITRMFFTFHSELGSSIEERVIPMQGRSFFAKDNITGYGSYAEYFEEKYKTKLLHKHGGAGLLFRGSFYTGKGESQAYSVMSSEVMHVTPIKKDFFRQYAMFVRCFAAFETAALAFDLKAKLGLSISVEGIATALTPKKGGKGGADACYERYEFLGDSVLKYVSTKHMFLSGHKCLGDAVKAKDLVVCNANLQRIAEGLGIPAHLRPAERVFQPPSLFELVDAVDDPTYRENMREYARYFRVDRAFLTAGADERPRGAQEAVGPHAARGEKVYADVLEAIIGMYMLERGLEGASDFIYSIGLLAGESGSLPVGMGGCNKVLEIHEISLVEHKLGYVFESKGLLEQAIIHPSAHTSIFGPSDFQSLELLGDCSIDLLVTQDIFRQHPGFGPGELSVLRKGLVNNFSLARVLFHLGLVPHIHTCFSAEHMLRVQDRIAKDGNTLSAATYACPCKVRGQHEVGLRDMRQEAVQHKTALPPGPMILQLFVINKSGGLIYAFERARRSDVNDLMVLTSTMHSIGTIFSGICSDASMLDSTQVFVFRMHTITLYRAATGTSFMFVGREPACRWVKAVYRMYVDYVMRDPFYVLEMPIKSRGFRPETLLEEIL</sequence>
<dbReference type="Pfam" id="PF00636">
    <property type="entry name" value="Ribonuclease_3"/>
    <property type="match status" value="2"/>
</dbReference>
<protein>
    <recommendedName>
        <fullName evidence="8">RNase III domain-containing protein</fullName>
    </recommendedName>
</protein>
<dbReference type="PANTHER" id="PTHR14950">
    <property type="entry name" value="DICER-RELATED"/>
    <property type="match status" value="1"/>
</dbReference>
<evidence type="ECO:0000313" key="9">
    <source>
        <dbReference type="EMBL" id="KAL0265636.1"/>
    </source>
</evidence>
<dbReference type="GO" id="GO:0016192">
    <property type="term" value="P:vesicle-mediated transport"/>
    <property type="evidence" value="ECO:0007669"/>
    <property type="project" value="UniProtKB-KW"/>
</dbReference>
<dbReference type="PROSITE" id="PS50142">
    <property type="entry name" value="RNASE_3_2"/>
    <property type="match status" value="2"/>
</dbReference>
<dbReference type="GO" id="GO:0006396">
    <property type="term" value="P:RNA processing"/>
    <property type="evidence" value="ECO:0007669"/>
    <property type="project" value="InterPro"/>
</dbReference>
<keyword evidence="3" id="KW-0813">Transport</keyword>
<dbReference type="Pfam" id="PF04099">
    <property type="entry name" value="Sybindin"/>
    <property type="match status" value="1"/>
</dbReference>
<evidence type="ECO:0000259" key="8">
    <source>
        <dbReference type="PROSITE" id="PS50142"/>
    </source>
</evidence>
<evidence type="ECO:0000256" key="5">
    <source>
        <dbReference type="ARBA" id="ARBA00022824"/>
    </source>
</evidence>
<dbReference type="SUPFAM" id="SSF69065">
    <property type="entry name" value="RNase III domain-like"/>
    <property type="match status" value="2"/>
</dbReference>
<evidence type="ECO:0000256" key="2">
    <source>
        <dbReference type="ARBA" id="ARBA00004555"/>
    </source>
</evidence>
<dbReference type="SUPFAM" id="SSF64356">
    <property type="entry name" value="SNARE-like"/>
    <property type="match status" value="1"/>
</dbReference>
<dbReference type="GO" id="GO:0005794">
    <property type="term" value="C:Golgi apparatus"/>
    <property type="evidence" value="ECO:0007669"/>
    <property type="project" value="UniProtKB-SubCell"/>
</dbReference>
<dbReference type="Gene3D" id="3.30.450.70">
    <property type="match status" value="1"/>
</dbReference>
<proteinExistence type="predicted"/>
<dbReference type="InterPro" id="IPR036389">
    <property type="entry name" value="RNase_III_sf"/>
</dbReference>
<feature type="domain" description="RNase III" evidence="8">
    <location>
        <begin position="1064"/>
        <end position="1153"/>
    </location>
</feature>
<dbReference type="GO" id="GO:0005783">
    <property type="term" value="C:endoplasmic reticulum"/>
    <property type="evidence" value="ECO:0007669"/>
    <property type="project" value="UniProtKB-SubCell"/>
</dbReference>